<sequence>MLLFCGGQYRRGRLKKSQLVQLLALVPQGEKRRAGNGAGPSSG</sequence>
<protein>
    <submittedName>
        <fullName evidence="1">Uncharacterized protein</fullName>
    </submittedName>
</protein>
<dbReference type="Proteomes" id="UP000063308">
    <property type="component" value="Chromosome"/>
</dbReference>
<organism evidence="1 2">
    <name type="scientific">Bradyrhizobium diazoefficiens</name>
    <dbReference type="NCBI Taxonomy" id="1355477"/>
    <lineage>
        <taxon>Bacteria</taxon>
        <taxon>Pseudomonadati</taxon>
        <taxon>Pseudomonadota</taxon>
        <taxon>Alphaproteobacteria</taxon>
        <taxon>Hyphomicrobiales</taxon>
        <taxon>Nitrobacteraceae</taxon>
        <taxon>Bradyrhizobium</taxon>
    </lineage>
</organism>
<dbReference type="AlphaFoldDB" id="A0A0E3VTW2"/>
<dbReference type="EMBL" id="AP014685">
    <property type="protein sequence ID" value="BAR56355.1"/>
    <property type="molecule type" value="Genomic_DNA"/>
</dbReference>
<accession>A0A0E3VTW2</accession>
<proteinExistence type="predicted"/>
<reference evidence="1 2" key="1">
    <citation type="submission" date="2014-11" db="EMBL/GenBank/DDBJ databases">
        <title>Symbiosis island explosion on the genome of extra-slow-growing strains of soybean bradyrhizobia with massive insertion sequences.</title>
        <authorList>
            <person name="Iida T."/>
            <person name="Minamisawa K."/>
        </authorList>
    </citation>
    <scope>NUCLEOTIDE SEQUENCE [LARGE SCALE GENOMIC DNA]</scope>
    <source>
        <strain evidence="1 2">NK6</strain>
    </source>
</reference>
<evidence type="ECO:0000313" key="2">
    <source>
        <dbReference type="Proteomes" id="UP000063308"/>
    </source>
</evidence>
<evidence type="ECO:0000313" key="1">
    <source>
        <dbReference type="EMBL" id="BAR56355.1"/>
    </source>
</evidence>
<gene>
    <name evidence="1" type="ORF">NK6_3177</name>
</gene>
<name>A0A0E3VTW2_9BRAD</name>